<evidence type="ECO:0000313" key="2">
    <source>
        <dbReference type="EMBL" id="PZQ86029.1"/>
    </source>
</evidence>
<dbReference type="Pfam" id="PF15943">
    <property type="entry name" value="YdaS_toxin"/>
    <property type="match status" value="1"/>
</dbReference>
<feature type="region of interest" description="Disordered" evidence="1">
    <location>
        <begin position="56"/>
        <end position="84"/>
    </location>
</feature>
<dbReference type="GO" id="GO:0003677">
    <property type="term" value="F:DNA binding"/>
    <property type="evidence" value="ECO:0007669"/>
    <property type="project" value="InterPro"/>
</dbReference>
<comment type="caution">
    <text evidence="2">The sequence shown here is derived from an EMBL/GenBank/DDBJ whole genome shotgun (WGS) entry which is preliminary data.</text>
</comment>
<dbReference type="InterPro" id="IPR010982">
    <property type="entry name" value="Lambda_DNA-bd_dom_sf"/>
</dbReference>
<evidence type="ECO:0000256" key="1">
    <source>
        <dbReference type="SAM" id="MobiDB-lite"/>
    </source>
</evidence>
<dbReference type="EMBL" id="QFQD01000001">
    <property type="protein sequence ID" value="PZQ86029.1"/>
    <property type="molecule type" value="Genomic_DNA"/>
</dbReference>
<reference evidence="2 3" key="1">
    <citation type="submission" date="2017-08" db="EMBL/GenBank/DDBJ databases">
        <title>Infants hospitalized years apart are colonized by the same room-sourced microbial strains.</title>
        <authorList>
            <person name="Brooks B."/>
            <person name="Olm M.R."/>
            <person name="Firek B.A."/>
            <person name="Baker R."/>
            <person name="Thomas B.C."/>
            <person name="Morowitz M.J."/>
            <person name="Banfield J.F."/>
        </authorList>
    </citation>
    <scope>NUCLEOTIDE SEQUENCE [LARGE SCALE GENOMIC DNA]</scope>
    <source>
        <strain evidence="2">S2_005_001_R2_27</strain>
    </source>
</reference>
<dbReference type="InterPro" id="IPR001387">
    <property type="entry name" value="Cro/C1-type_HTH"/>
</dbReference>
<sequence length="84" mass="9433">MSEISALYLYRIRTQQSLAALGRLLGVNKSSILRWEDRRVPAERVLDVERATGVPRHELRPDLYPSTDPGRPIPTPSIPAEVSP</sequence>
<dbReference type="Proteomes" id="UP000248887">
    <property type="component" value="Unassembled WGS sequence"/>
</dbReference>
<dbReference type="AlphaFoldDB" id="A0A2W5RB21"/>
<dbReference type="CDD" id="cd00093">
    <property type="entry name" value="HTH_XRE"/>
    <property type="match status" value="1"/>
</dbReference>
<evidence type="ECO:0000313" key="3">
    <source>
        <dbReference type="Proteomes" id="UP000248887"/>
    </source>
</evidence>
<proteinExistence type="predicted"/>
<gene>
    <name evidence="2" type="ORF">DI549_00680</name>
</gene>
<accession>A0A2W5RB21</accession>
<dbReference type="Gene3D" id="1.10.260.40">
    <property type="entry name" value="lambda repressor-like DNA-binding domains"/>
    <property type="match status" value="1"/>
</dbReference>
<dbReference type="SUPFAM" id="SSF47413">
    <property type="entry name" value="lambda repressor-like DNA-binding domains"/>
    <property type="match status" value="1"/>
</dbReference>
<protein>
    <submittedName>
        <fullName evidence="2">Rha family transcriptional regulator</fullName>
    </submittedName>
</protein>
<name>A0A2W5RB21_ANCNO</name>
<organism evidence="2 3">
    <name type="scientific">Ancylobacter novellus</name>
    <name type="common">Thiobacillus novellus</name>
    <dbReference type="NCBI Taxonomy" id="921"/>
    <lineage>
        <taxon>Bacteria</taxon>
        <taxon>Pseudomonadati</taxon>
        <taxon>Pseudomonadota</taxon>
        <taxon>Alphaproteobacteria</taxon>
        <taxon>Hyphomicrobiales</taxon>
        <taxon>Xanthobacteraceae</taxon>
        <taxon>Ancylobacter</taxon>
    </lineage>
</organism>
<dbReference type="InterPro" id="IPR031856">
    <property type="entry name" value="YdaS_toxin-like"/>
</dbReference>